<evidence type="ECO:0000256" key="1">
    <source>
        <dbReference type="ARBA" id="ARBA00004651"/>
    </source>
</evidence>
<evidence type="ECO:0000256" key="6">
    <source>
        <dbReference type="ARBA" id="ARBA00022970"/>
    </source>
</evidence>
<dbReference type="AlphaFoldDB" id="A0A1H1GCE9"/>
<dbReference type="InterPro" id="IPR004841">
    <property type="entry name" value="AA-permease/SLC12A_dom"/>
</dbReference>
<dbReference type="Proteomes" id="UP000217103">
    <property type="component" value="Unassembled WGS sequence"/>
</dbReference>
<comment type="similarity">
    <text evidence="2">Belongs to the amino acid-polyamine-organocation (APC) superfamily. Amino acid transporter (AAT) (TC 2.A.3.1) family.</text>
</comment>
<keyword evidence="6" id="KW-0029">Amino-acid transport</keyword>
<keyword evidence="8 9" id="KW-0472">Membrane</keyword>
<dbReference type="RefSeq" id="WP_242659360.1">
    <property type="nucleotide sequence ID" value="NZ_FNKK01000002.1"/>
</dbReference>
<feature type="transmembrane region" description="Helical" evidence="9">
    <location>
        <begin position="335"/>
        <end position="354"/>
    </location>
</feature>
<proteinExistence type="inferred from homology"/>
<dbReference type="GO" id="GO:0005886">
    <property type="term" value="C:plasma membrane"/>
    <property type="evidence" value="ECO:0007669"/>
    <property type="project" value="UniProtKB-SubCell"/>
</dbReference>
<dbReference type="InterPro" id="IPR004840">
    <property type="entry name" value="Amino_acid_permease_CS"/>
</dbReference>
<feature type="transmembrane region" description="Helical" evidence="9">
    <location>
        <begin position="130"/>
        <end position="151"/>
    </location>
</feature>
<keyword evidence="12" id="KW-1185">Reference proteome</keyword>
<evidence type="ECO:0000256" key="5">
    <source>
        <dbReference type="ARBA" id="ARBA00022692"/>
    </source>
</evidence>
<evidence type="ECO:0000256" key="2">
    <source>
        <dbReference type="ARBA" id="ARBA00008583"/>
    </source>
</evidence>
<dbReference type="GO" id="GO:0006865">
    <property type="term" value="P:amino acid transport"/>
    <property type="evidence" value="ECO:0007669"/>
    <property type="project" value="UniProtKB-KW"/>
</dbReference>
<keyword evidence="7 9" id="KW-1133">Transmembrane helix</keyword>
<protein>
    <submittedName>
        <fullName evidence="11">L-asparagine permease</fullName>
    </submittedName>
</protein>
<evidence type="ECO:0000256" key="4">
    <source>
        <dbReference type="ARBA" id="ARBA00022475"/>
    </source>
</evidence>
<evidence type="ECO:0000256" key="3">
    <source>
        <dbReference type="ARBA" id="ARBA00022448"/>
    </source>
</evidence>
<dbReference type="PROSITE" id="PS00218">
    <property type="entry name" value="AMINO_ACID_PERMEASE_1"/>
    <property type="match status" value="1"/>
</dbReference>
<evidence type="ECO:0000256" key="9">
    <source>
        <dbReference type="SAM" id="Phobius"/>
    </source>
</evidence>
<feature type="transmembrane region" description="Helical" evidence="9">
    <location>
        <begin position="201"/>
        <end position="224"/>
    </location>
</feature>
<keyword evidence="4" id="KW-1003">Cell membrane</keyword>
<dbReference type="PANTHER" id="PTHR43495:SF1">
    <property type="entry name" value="L-ASPARAGINE PERMEASE"/>
    <property type="match status" value="1"/>
</dbReference>
<feature type="transmembrane region" description="Helical" evidence="9">
    <location>
        <begin position="360"/>
        <end position="383"/>
    </location>
</feature>
<dbReference type="FunFam" id="1.20.1740.10:FF:000001">
    <property type="entry name" value="Amino acid permease"/>
    <property type="match status" value="1"/>
</dbReference>
<evidence type="ECO:0000259" key="10">
    <source>
        <dbReference type="Pfam" id="PF00324"/>
    </source>
</evidence>
<feature type="transmembrane region" description="Helical" evidence="9">
    <location>
        <begin position="163"/>
        <end position="181"/>
    </location>
</feature>
<feature type="domain" description="Amino acid permease/ SLC12A" evidence="10">
    <location>
        <begin position="22"/>
        <end position="452"/>
    </location>
</feature>
<dbReference type="STRING" id="35622.SAMN04489764_3504"/>
<feature type="transmembrane region" description="Helical" evidence="9">
    <location>
        <begin position="245"/>
        <end position="266"/>
    </location>
</feature>
<feature type="transmembrane region" description="Helical" evidence="9">
    <location>
        <begin position="51"/>
        <end position="69"/>
    </location>
</feature>
<sequence length="459" mass="48886">MTSAELEHTDEGYRHALSNRQVQMIAIGGAIGVGLFLGAGGRLAAAGPALVFAYAGAGVAAFFVMRALGELVLYRPTSGSFVEYARTFIGPWAGFASGWMYWVNWAATGVAELTAIATYIAKWAPAVPQWITALVTLLVVLAVNLVSVRLFGELEFWFAMLKVLAIVTFLVVGTVLVLLSAGTAPANLVQHGGLFPNGFPVVLMSLQAVVFAYASIELVGVAAGETRDPARVMPRAVNSVVWRIAIFYVGSVLLLVMVLPWTAYSADESPFVTVFAHLGVPGAADVMNLIVITAALSSCNSGLYSTGRILRAMAMRGEAPAVTARLSSRQVPHGGIAFTAVVLMGGVALNYFVPRQAFDIATAVASLGVVTTWGTLVFCQMRLREAALRGELVRPAFRMPGSPYTNWLTLGFLALVVLLMAVADDAQRIAFLLIPLLVAAIAVGWRVVSRRRARNPLTR</sequence>
<keyword evidence="3" id="KW-0813">Transport</keyword>
<feature type="transmembrane region" description="Helical" evidence="9">
    <location>
        <begin position="286"/>
        <end position="306"/>
    </location>
</feature>
<evidence type="ECO:0000256" key="7">
    <source>
        <dbReference type="ARBA" id="ARBA00022989"/>
    </source>
</evidence>
<dbReference type="PIRSF" id="PIRSF006060">
    <property type="entry name" value="AA_transporter"/>
    <property type="match status" value="1"/>
</dbReference>
<dbReference type="EMBL" id="FNKK01000002">
    <property type="protein sequence ID" value="SDR10841.1"/>
    <property type="molecule type" value="Genomic_DNA"/>
</dbReference>
<evidence type="ECO:0000313" key="11">
    <source>
        <dbReference type="EMBL" id="SDR10841.1"/>
    </source>
</evidence>
<organism evidence="11 12">
    <name type="scientific">Thermostaphylospora chromogena</name>
    <dbReference type="NCBI Taxonomy" id="35622"/>
    <lineage>
        <taxon>Bacteria</taxon>
        <taxon>Bacillati</taxon>
        <taxon>Actinomycetota</taxon>
        <taxon>Actinomycetes</taxon>
        <taxon>Streptosporangiales</taxon>
        <taxon>Thermomonosporaceae</taxon>
        <taxon>Thermostaphylospora</taxon>
    </lineage>
</organism>
<dbReference type="GO" id="GO:0055085">
    <property type="term" value="P:transmembrane transport"/>
    <property type="evidence" value="ECO:0007669"/>
    <property type="project" value="InterPro"/>
</dbReference>
<evidence type="ECO:0000313" key="12">
    <source>
        <dbReference type="Proteomes" id="UP000217103"/>
    </source>
</evidence>
<feature type="transmembrane region" description="Helical" evidence="9">
    <location>
        <begin position="404"/>
        <end position="423"/>
    </location>
</feature>
<feature type="transmembrane region" description="Helical" evidence="9">
    <location>
        <begin position="81"/>
        <end position="102"/>
    </location>
</feature>
<accession>A0A1H1GCE9</accession>
<comment type="subcellular location">
    <subcellularLocation>
        <location evidence="1">Cell membrane</location>
        <topology evidence="1">Multi-pass membrane protein</topology>
    </subcellularLocation>
</comment>
<keyword evidence="5 9" id="KW-0812">Transmembrane</keyword>
<evidence type="ECO:0000256" key="8">
    <source>
        <dbReference type="ARBA" id="ARBA00023136"/>
    </source>
</evidence>
<dbReference type="Gene3D" id="1.20.1740.10">
    <property type="entry name" value="Amino acid/polyamine transporter I"/>
    <property type="match status" value="1"/>
</dbReference>
<feature type="transmembrane region" description="Helical" evidence="9">
    <location>
        <begin position="429"/>
        <end position="448"/>
    </location>
</feature>
<feature type="transmembrane region" description="Helical" evidence="9">
    <location>
        <begin position="24"/>
        <end position="45"/>
    </location>
</feature>
<dbReference type="PANTHER" id="PTHR43495">
    <property type="entry name" value="GABA PERMEASE"/>
    <property type="match status" value="1"/>
</dbReference>
<dbReference type="Pfam" id="PF00324">
    <property type="entry name" value="AA_permease"/>
    <property type="match status" value="1"/>
</dbReference>
<reference evidence="11 12" key="1">
    <citation type="submission" date="2016-10" db="EMBL/GenBank/DDBJ databases">
        <authorList>
            <person name="de Groot N.N."/>
        </authorList>
    </citation>
    <scope>NUCLEOTIDE SEQUENCE [LARGE SCALE GENOMIC DNA]</scope>
    <source>
        <strain evidence="11 12">DSM 43794</strain>
    </source>
</reference>
<gene>
    <name evidence="11" type="ORF">SAMN04489764_3504</name>
</gene>
<name>A0A1H1GCE9_9ACTN</name>